<keyword evidence="6" id="KW-1133">Transmembrane helix</keyword>
<accession>D4XFT8</accession>
<dbReference type="GO" id="GO:0046872">
    <property type="term" value="F:metal ion binding"/>
    <property type="evidence" value="ECO:0007669"/>
    <property type="project" value="UniProtKB-KW"/>
</dbReference>
<keyword evidence="1 4" id="KW-0349">Heme</keyword>
<dbReference type="InterPro" id="IPR009056">
    <property type="entry name" value="Cyt_c-like_dom"/>
</dbReference>
<evidence type="ECO:0000313" key="9">
    <source>
        <dbReference type="Proteomes" id="UP000004510"/>
    </source>
</evidence>
<dbReference type="HOGENOM" id="CLU_050647_1_0_4"/>
<evidence type="ECO:0000256" key="3">
    <source>
        <dbReference type="ARBA" id="ARBA00023004"/>
    </source>
</evidence>
<keyword evidence="2 4" id="KW-0479">Metal-binding</keyword>
<evidence type="ECO:0000256" key="4">
    <source>
        <dbReference type="PROSITE-ProRule" id="PRU00433"/>
    </source>
</evidence>
<feature type="transmembrane region" description="Helical" evidence="6">
    <location>
        <begin position="38"/>
        <end position="62"/>
    </location>
</feature>
<sequence length="267" mass="29348">MPLARRSPRPPCRPLFDEDIMANKKPGFFSHQTLEKNIGWMIIASILVVSFAGLVQIIPLFFQHSTTQPAAGVEPYSALRLMGRDVYIREGCVGCHSQQVRVLAAEVQRYGSYSTAAESVFDHPFLWGSKRTGPDLARVGERYSDDWHRIHLRDPRKVVPESNMPAYPWLQKTVITGQNVADRMRALRKLGVPYTDEQIAAAPKAIEGKTEEDALVDYLQSLGVGVRRAKQAEQAEAAERAKKAAEAAAQPSAQSAVQPAAQAATGG</sequence>
<dbReference type="eggNOG" id="COG2993">
    <property type="taxonomic scope" value="Bacteria"/>
</dbReference>
<keyword evidence="6" id="KW-0472">Membrane</keyword>
<evidence type="ECO:0000256" key="2">
    <source>
        <dbReference type="ARBA" id="ARBA00022723"/>
    </source>
</evidence>
<evidence type="ECO:0000256" key="5">
    <source>
        <dbReference type="SAM" id="MobiDB-lite"/>
    </source>
</evidence>
<evidence type="ECO:0000313" key="8">
    <source>
        <dbReference type="EMBL" id="EFF74380.1"/>
    </source>
</evidence>
<protein>
    <submittedName>
        <fullName evidence="8">Cytochrome c oxidase, cbb3-type, subunit II</fullName>
        <ecNumber evidence="8">1.9.3.1</ecNumber>
    </submittedName>
</protein>
<dbReference type="GO" id="GO:0020037">
    <property type="term" value="F:heme binding"/>
    <property type="evidence" value="ECO:0007669"/>
    <property type="project" value="InterPro"/>
</dbReference>
<name>D4XFT8_9BURK</name>
<dbReference type="PROSITE" id="PS51007">
    <property type="entry name" value="CYTC"/>
    <property type="match status" value="1"/>
</dbReference>
<dbReference type="Pfam" id="PF02433">
    <property type="entry name" value="FixO"/>
    <property type="match status" value="1"/>
</dbReference>
<dbReference type="InterPro" id="IPR036909">
    <property type="entry name" value="Cyt_c-like_dom_sf"/>
</dbReference>
<evidence type="ECO:0000256" key="6">
    <source>
        <dbReference type="SAM" id="Phobius"/>
    </source>
</evidence>
<dbReference type="SUPFAM" id="SSF46626">
    <property type="entry name" value="Cytochrome c"/>
    <property type="match status" value="1"/>
</dbReference>
<comment type="caution">
    <text evidence="8">The sequence shown here is derived from an EMBL/GenBank/DDBJ whole genome shotgun (WGS) entry which is preliminary data.</text>
</comment>
<keyword evidence="8" id="KW-0560">Oxidoreductase</keyword>
<keyword evidence="6" id="KW-0812">Transmembrane</keyword>
<dbReference type="NCBIfam" id="TIGR00781">
    <property type="entry name" value="ccoO"/>
    <property type="match status" value="1"/>
</dbReference>
<feature type="compositionally biased region" description="Low complexity" evidence="5">
    <location>
        <begin position="246"/>
        <end position="267"/>
    </location>
</feature>
<keyword evidence="3 4" id="KW-0408">Iron</keyword>
<organism evidence="8 9">
    <name type="scientific">Achromobacter piechaudii ATCC 43553</name>
    <dbReference type="NCBI Taxonomy" id="742159"/>
    <lineage>
        <taxon>Bacteria</taxon>
        <taxon>Pseudomonadati</taxon>
        <taxon>Pseudomonadota</taxon>
        <taxon>Betaproteobacteria</taxon>
        <taxon>Burkholderiales</taxon>
        <taxon>Alcaligenaceae</taxon>
        <taxon>Achromobacter</taxon>
    </lineage>
</organism>
<dbReference type="Gene3D" id="1.10.760.10">
    <property type="entry name" value="Cytochrome c-like domain"/>
    <property type="match status" value="1"/>
</dbReference>
<dbReference type="PATRIC" id="fig|742159.3.peg.5338"/>
<dbReference type="Gene3D" id="6.10.250.2250">
    <property type="match status" value="1"/>
</dbReference>
<reference evidence="9" key="1">
    <citation type="submission" date="2010-03" db="EMBL/GenBank/DDBJ databases">
        <title>Complete sequence of Mobiluncus curtisii ATCC 43063.</title>
        <authorList>
            <person name="Muzny D."/>
            <person name="Qin X."/>
            <person name="Deng J."/>
            <person name="Jiang H."/>
            <person name="Liu Y."/>
            <person name="Qu J."/>
            <person name="Song X.-Z."/>
            <person name="Zhang L."/>
            <person name="Thornton R."/>
            <person name="Coyle M."/>
            <person name="Francisco L."/>
            <person name="Jackson L."/>
            <person name="Javaid M."/>
            <person name="Korchina V."/>
            <person name="Kovar C."/>
            <person name="Mata R."/>
            <person name="Mathew T."/>
            <person name="Ngo R."/>
            <person name="Nguyen L."/>
            <person name="Nguyen N."/>
            <person name="Okwuonu G."/>
            <person name="Ongeri F."/>
            <person name="Pham C."/>
            <person name="Simmons D."/>
            <person name="Wilczek-Boney K."/>
            <person name="Hale W."/>
            <person name="Jakkamsetti A."/>
            <person name="Pham P."/>
            <person name="Ruth R."/>
            <person name="San Lucas F."/>
            <person name="Warren J."/>
            <person name="Zhang J."/>
            <person name="Zhao Z."/>
            <person name="Zhou C."/>
            <person name="Zhu D."/>
            <person name="Lee S."/>
            <person name="Bess C."/>
            <person name="Blankenburg K."/>
            <person name="Forbes L."/>
            <person name="Fu Q."/>
            <person name="Gubbala S."/>
            <person name="Hirani K."/>
            <person name="Jayaseelan J.C."/>
            <person name="Lara F."/>
            <person name="Munidasa M."/>
            <person name="Palculict T."/>
            <person name="Patil S."/>
            <person name="Pu L.-L."/>
            <person name="Saada N."/>
            <person name="Tang L."/>
            <person name="Weissenberger G."/>
            <person name="Zhu Y."/>
            <person name="Hemphill L."/>
            <person name="Shang Y."/>
            <person name="Youmans B."/>
            <person name="Ayvaz T."/>
            <person name="Ross M."/>
            <person name="Santibanez J."/>
            <person name="Aqrawi P."/>
            <person name="Gross S."/>
            <person name="Joshi V."/>
            <person name="Fowler G."/>
            <person name="Nazareth L."/>
            <person name="Reid J."/>
            <person name="Worley K."/>
            <person name="Petrosino J."/>
            <person name="Highlander S."/>
            <person name="Gibbs R."/>
            <person name="Gibbs R."/>
        </authorList>
    </citation>
    <scope>NUCLEOTIDE SEQUENCE [LARGE SCALE GENOMIC DNA]</scope>
    <source>
        <strain evidence="9">ATCC 43553</strain>
    </source>
</reference>
<dbReference type="NCBIfam" id="NF011055">
    <property type="entry name" value="PRK14487.1"/>
    <property type="match status" value="1"/>
</dbReference>
<feature type="domain" description="Cytochrome c" evidence="7">
    <location>
        <begin position="78"/>
        <end position="223"/>
    </location>
</feature>
<dbReference type="InterPro" id="IPR003468">
    <property type="entry name" value="Cyt_c_oxidase_monohaem-su/FixO"/>
</dbReference>
<dbReference type="GO" id="GO:0016491">
    <property type="term" value="F:oxidoreductase activity"/>
    <property type="evidence" value="ECO:0007669"/>
    <property type="project" value="UniProtKB-KW"/>
</dbReference>
<evidence type="ECO:0000256" key="1">
    <source>
        <dbReference type="ARBA" id="ARBA00022617"/>
    </source>
</evidence>
<dbReference type="Proteomes" id="UP000004510">
    <property type="component" value="Unassembled WGS sequence"/>
</dbReference>
<dbReference type="EC" id="1.9.3.1" evidence="8"/>
<proteinExistence type="predicted"/>
<gene>
    <name evidence="8" type="primary">ccoO</name>
    <name evidence="8" type="ORF">HMPREF0004_4335</name>
</gene>
<dbReference type="EMBL" id="ADMS01000099">
    <property type="protein sequence ID" value="EFF74380.1"/>
    <property type="molecule type" value="Genomic_DNA"/>
</dbReference>
<dbReference type="GO" id="GO:0009055">
    <property type="term" value="F:electron transfer activity"/>
    <property type="evidence" value="ECO:0007669"/>
    <property type="project" value="InterPro"/>
</dbReference>
<evidence type="ECO:0000259" key="7">
    <source>
        <dbReference type="PROSITE" id="PS51007"/>
    </source>
</evidence>
<dbReference type="AlphaFoldDB" id="D4XFT8"/>
<feature type="region of interest" description="Disordered" evidence="5">
    <location>
        <begin position="242"/>
        <end position="267"/>
    </location>
</feature>